<feature type="disulfide bond" evidence="5">
    <location>
        <begin position="138"/>
        <end position="147"/>
    </location>
</feature>
<dbReference type="PROSITE" id="PS00010">
    <property type="entry name" value="ASX_HYDROXYL"/>
    <property type="match status" value="3"/>
</dbReference>
<dbReference type="CDD" id="cd00110">
    <property type="entry name" value="LamG"/>
    <property type="match status" value="1"/>
</dbReference>
<dbReference type="Gene3D" id="2.60.120.200">
    <property type="match status" value="1"/>
</dbReference>
<feature type="domain" description="EGF-like" evidence="7">
    <location>
        <begin position="36"/>
        <end position="72"/>
    </location>
</feature>
<dbReference type="SMART" id="SM00282">
    <property type="entry name" value="LamG"/>
    <property type="match status" value="1"/>
</dbReference>
<comment type="caution">
    <text evidence="8">The sequence shown here is derived from an EMBL/GenBank/DDBJ whole genome shotgun (WGS) entry which is preliminary data.</text>
</comment>
<dbReference type="PROSITE" id="PS50026">
    <property type="entry name" value="EGF_3"/>
    <property type="match status" value="3"/>
</dbReference>
<feature type="disulfide bond" evidence="5">
    <location>
        <begin position="100"/>
        <end position="109"/>
    </location>
</feature>
<dbReference type="SMART" id="SM00181">
    <property type="entry name" value="EGF"/>
    <property type="match status" value="3"/>
</dbReference>
<dbReference type="Pfam" id="PF00008">
    <property type="entry name" value="EGF"/>
    <property type="match status" value="1"/>
</dbReference>
<keyword evidence="2" id="KW-0677">Repeat</keyword>
<evidence type="ECO:0000259" key="6">
    <source>
        <dbReference type="PROSITE" id="PS50025"/>
    </source>
</evidence>
<dbReference type="InterPro" id="IPR009030">
    <property type="entry name" value="Growth_fac_rcpt_cys_sf"/>
</dbReference>
<dbReference type="SUPFAM" id="SSF57184">
    <property type="entry name" value="Growth factor receptor domain"/>
    <property type="match status" value="1"/>
</dbReference>
<proteinExistence type="predicted"/>
<keyword evidence="4" id="KW-0325">Glycoprotein</keyword>
<dbReference type="PROSITE" id="PS01186">
    <property type="entry name" value="EGF_2"/>
    <property type="match status" value="2"/>
</dbReference>
<dbReference type="InterPro" id="IPR013320">
    <property type="entry name" value="ConA-like_dom_sf"/>
</dbReference>
<dbReference type="PROSITE" id="PS00022">
    <property type="entry name" value="EGF_1"/>
    <property type="match status" value="4"/>
</dbReference>
<dbReference type="EMBL" id="JAYMGO010000014">
    <property type="protein sequence ID" value="KAL1262235.1"/>
    <property type="molecule type" value="Genomic_DNA"/>
</dbReference>
<protein>
    <submittedName>
        <fullName evidence="8">Uncharacterized protein</fullName>
    </submittedName>
</protein>
<dbReference type="InterPro" id="IPR013032">
    <property type="entry name" value="EGF-like_CS"/>
</dbReference>
<evidence type="ECO:0000256" key="1">
    <source>
        <dbReference type="ARBA" id="ARBA00022536"/>
    </source>
</evidence>
<dbReference type="SUPFAM" id="SSF49899">
    <property type="entry name" value="Concanavalin A-like lectins/glucanases"/>
    <property type="match status" value="1"/>
</dbReference>
<dbReference type="PANTHER" id="PTHR12916">
    <property type="entry name" value="CYTOCHROME C OXIDASE POLYPEPTIDE VIC-2"/>
    <property type="match status" value="1"/>
</dbReference>
<evidence type="ECO:0000259" key="7">
    <source>
        <dbReference type="PROSITE" id="PS50026"/>
    </source>
</evidence>
<dbReference type="Proteomes" id="UP001558613">
    <property type="component" value="Unassembled WGS sequence"/>
</dbReference>
<dbReference type="InterPro" id="IPR000152">
    <property type="entry name" value="EGF-type_Asp/Asn_hydroxyl_site"/>
</dbReference>
<evidence type="ECO:0000313" key="8">
    <source>
        <dbReference type="EMBL" id="KAL1262235.1"/>
    </source>
</evidence>
<dbReference type="PRINTS" id="PR00010">
    <property type="entry name" value="EGFBLOOD"/>
</dbReference>
<dbReference type="SMART" id="SM00179">
    <property type="entry name" value="EGF_CA"/>
    <property type="match status" value="3"/>
</dbReference>
<dbReference type="Pfam" id="PF12661">
    <property type="entry name" value="hEGF"/>
    <property type="match status" value="1"/>
</dbReference>
<keyword evidence="9" id="KW-1185">Reference proteome</keyword>
<keyword evidence="1 5" id="KW-0245">EGF-like domain</keyword>
<evidence type="ECO:0000256" key="5">
    <source>
        <dbReference type="PROSITE-ProRule" id="PRU00076"/>
    </source>
</evidence>
<feature type="domain" description="EGF-like" evidence="7">
    <location>
        <begin position="74"/>
        <end position="110"/>
    </location>
</feature>
<feature type="domain" description="EGF-like" evidence="7">
    <location>
        <begin position="112"/>
        <end position="148"/>
    </location>
</feature>
<dbReference type="PROSITE" id="PS50025">
    <property type="entry name" value="LAM_G_DOMAIN"/>
    <property type="match status" value="1"/>
</dbReference>
<dbReference type="InterPro" id="IPR001881">
    <property type="entry name" value="EGF-like_Ca-bd_dom"/>
</dbReference>
<dbReference type="InterPro" id="IPR049883">
    <property type="entry name" value="NOTCH1_EGF-like"/>
</dbReference>
<evidence type="ECO:0000256" key="4">
    <source>
        <dbReference type="ARBA" id="ARBA00023180"/>
    </source>
</evidence>
<dbReference type="InterPro" id="IPR000742">
    <property type="entry name" value="EGF"/>
</dbReference>
<evidence type="ECO:0000256" key="3">
    <source>
        <dbReference type="ARBA" id="ARBA00023157"/>
    </source>
</evidence>
<dbReference type="Pfam" id="PF02210">
    <property type="entry name" value="Laminin_G_2"/>
    <property type="match status" value="1"/>
</dbReference>
<dbReference type="InterPro" id="IPR001791">
    <property type="entry name" value="Laminin_G"/>
</dbReference>
<evidence type="ECO:0000313" key="9">
    <source>
        <dbReference type="Proteomes" id="UP001558613"/>
    </source>
</evidence>
<dbReference type="PROSITE" id="PS01187">
    <property type="entry name" value="EGF_CA"/>
    <property type="match status" value="1"/>
</dbReference>
<dbReference type="CDD" id="cd00054">
    <property type="entry name" value="EGF_CA"/>
    <property type="match status" value="3"/>
</dbReference>
<dbReference type="PANTHER" id="PTHR12916:SF11">
    <property type="entry name" value="MUCIN-4"/>
    <property type="match status" value="1"/>
</dbReference>
<name>A0ABR3MAV2_9TELE</name>
<feature type="disulfide bond" evidence="5">
    <location>
        <begin position="62"/>
        <end position="71"/>
    </location>
</feature>
<dbReference type="Gene3D" id="2.10.25.10">
    <property type="entry name" value="Laminin"/>
    <property type="match status" value="3"/>
</dbReference>
<reference evidence="8 9" key="1">
    <citation type="submission" date="2023-09" db="EMBL/GenBank/DDBJ databases">
        <authorList>
            <person name="Wang M."/>
        </authorList>
    </citation>
    <scope>NUCLEOTIDE SEQUENCE [LARGE SCALE GENOMIC DNA]</scope>
    <source>
        <strain evidence="8">GT-2023</strain>
        <tissue evidence="8">Liver</tissue>
    </source>
</reference>
<feature type="domain" description="Laminin G" evidence="6">
    <location>
        <begin position="149"/>
        <end position="335"/>
    </location>
</feature>
<evidence type="ECO:0000256" key="2">
    <source>
        <dbReference type="ARBA" id="ARBA00022737"/>
    </source>
</evidence>
<dbReference type="Pfam" id="PF07645">
    <property type="entry name" value="EGF_CA"/>
    <property type="match status" value="1"/>
</dbReference>
<dbReference type="InterPro" id="IPR018097">
    <property type="entry name" value="EGF_Ca-bd_CS"/>
</dbReference>
<sequence>MKTEESVPVILVSNRPLQPYACNCRPGYAGALCETDIDECQPTPCHNGGTCHNLVGGFSCSCPEGFTGMACERDINECLSNPCQNGALCQNYPGGFNCLCKSGFAGKACDSIINYCECNPCFNGGSCQNRVEGYYCHCPFGVFGKHCELNSYGFEELSYMEFPSLDPNNNYIYIKFATLKENALLMYNHDNQTGDKAEFLALEILEGRMRFSFNLGSGTYKLMTTIRVSDGQFHTVIARRAGMAASLTVDLCGEEQEPGYCAVSNVAVHTDWILDVQPNRLSVGGVRSIEALLHVEVRWPRMTLSGASWSSLSMDVRWNLLKRWLRMASWTDAPG</sequence>
<comment type="caution">
    <text evidence="5">Lacks conserved residue(s) required for the propagation of feature annotation.</text>
</comment>
<accession>A0ABR3MAV2</accession>
<organism evidence="8 9">
    <name type="scientific">Cirrhinus molitorella</name>
    <name type="common">mud carp</name>
    <dbReference type="NCBI Taxonomy" id="172907"/>
    <lineage>
        <taxon>Eukaryota</taxon>
        <taxon>Metazoa</taxon>
        <taxon>Chordata</taxon>
        <taxon>Craniata</taxon>
        <taxon>Vertebrata</taxon>
        <taxon>Euteleostomi</taxon>
        <taxon>Actinopterygii</taxon>
        <taxon>Neopterygii</taxon>
        <taxon>Teleostei</taxon>
        <taxon>Ostariophysi</taxon>
        <taxon>Cypriniformes</taxon>
        <taxon>Cyprinidae</taxon>
        <taxon>Labeoninae</taxon>
        <taxon>Labeonini</taxon>
        <taxon>Cirrhinus</taxon>
    </lineage>
</organism>
<gene>
    <name evidence="8" type="ORF">QQF64_007500</name>
</gene>
<keyword evidence="3 5" id="KW-1015">Disulfide bond</keyword>